<feature type="domain" description="Amidase" evidence="2">
    <location>
        <begin position="26"/>
        <end position="437"/>
    </location>
</feature>
<keyword evidence="4" id="KW-1185">Reference proteome</keyword>
<dbReference type="Gene3D" id="3.90.1300.10">
    <property type="entry name" value="Amidase signature (AS) domain"/>
    <property type="match status" value="1"/>
</dbReference>
<dbReference type="Pfam" id="PF01425">
    <property type="entry name" value="Amidase"/>
    <property type="match status" value="1"/>
</dbReference>
<sequence>MPDLHDLTALEQAAAIGRGELDPADLTAHYLARIAALDSQVGAFVTVLEPGSVPSGNGPLAGVPTAIKDLSPLAGVRTTLGSRAYADWVPDFDAHVVTAVREAGMPILGKTATSEFGCALYSETEIGPPARNPWRLTDTAGGSSGGAAAAVAAGFLPVAHGSDGGGSLRIPAALCGVVGFKSSRGVVPLGPGNFGAFGLPVQGGIARTVADVAAFTSVLARPRPGEPYPSPLRAATDLLRLEPPRPLRIGRFTRPVLTDADVDPACVAAVDTLATVLSDLGHEVVDVGPPFDPDVLPLFETVWAVLAALPPPRGGSEEAFTPLVRWLRDRAHRASAMDLSLALGGLQARVATATTRLAGVDLTLCPTIAGTGAAIGAFSGEGDPAADFAAQARFSPYCAGFNLLGAPAISLPVGATPDGRPVAAMLAGRMGSDAVLLGVAAAVERERPWSHNHPEIWHARPHS</sequence>
<comment type="caution">
    <text evidence="3">The sequence shown here is derived from an EMBL/GenBank/DDBJ whole genome shotgun (WGS) entry which is preliminary data.</text>
</comment>
<dbReference type="RefSeq" id="WP_203931811.1">
    <property type="nucleotide sequence ID" value="NZ_BOPH01000094.1"/>
</dbReference>
<dbReference type="GO" id="GO:0003824">
    <property type="term" value="F:catalytic activity"/>
    <property type="evidence" value="ECO:0007669"/>
    <property type="project" value="InterPro"/>
</dbReference>
<evidence type="ECO:0000313" key="3">
    <source>
        <dbReference type="EMBL" id="GIJ71949.1"/>
    </source>
</evidence>
<dbReference type="Proteomes" id="UP000635606">
    <property type="component" value="Unassembled WGS sequence"/>
</dbReference>
<dbReference type="InterPro" id="IPR036928">
    <property type="entry name" value="AS_sf"/>
</dbReference>
<accession>A0A8J4EEN2</accession>
<dbReference type="InterPro" id="IPR023631">
    <property type="entry name" value="Amidase_dom"/>
</dbReference>
<comment type="similarity">
    <text evidence="1">Belongs to the amidase family.</text>
</comment>
<dbReference type="AlphaFoldDB" id="A0A8J4EEN2"/>
<gene>
    <name evidence="3" type="ORF">Voc01_068660</name>
</gene>
<protein>
    <submittedName>
        <fullName evidence="3">Amidase</fullName>
    </submittedName>
</protein>
<evidence type="ECO:0000259" key="2">
    <source>
        <dbReference type="Pfam" id="PF01425"/>
    </source>
</evidence>
<evidence type="ECO:0000313" key="4">
    <source>
        <dbReference type="Proteomes" id="UP000635606"/>
    </source>
</evidence>
<dbReference type="PROSITE" id="PS00571">
    <property type="entry name" value="AMIDASES"/>
    <property type="match status" value="1"/>
</dbReference>
<proteinExistence type="inferred from homology"/>
<dbReference type="PANTHER" id="PTHR11895">
    <property type="entry name" value="TRANSAMIDASE"/>
    <property type="match status" value="1"/>
</dbReference>
<dbReference type="PANTHER" id="PTHR11895:SF7">
    <property type="entry name" value="GLUTAMYL-TRNA(GLN) AMIDOTRANSFERASE SUBUNIT A, MITOCHONDRIAL"/>
    <property type="match status" value="1"/>
</dbReference>
<name>A0A8J4EEN2_9ACTN</name>
<dbReference type="InterPro" id="IPR000120">
    <property type="entry name" value="Amidase"/>
</dbReference>
<dbReference type="SUPFAM" id="SSF75304">
    <property type="entry name" value="Amidase signature (AS) enzymes"/>
    <property type="match status" value="1"/>
</dbReference>
<reference evidence="3" key="1">
    <citation type="submission" date="2021-01" db="EMBL/GenBank/DDBJ databases">
        <title>Whole genome shotgun sequence of Virgisporangium ochraceum NBRC 16418.</title>
        <authorList>
            <person name="Komaki H."/>
            <person name="Tamura T."/>
        </authorList>
    </citation>
    <scope>NUCLEOTIDE SEQUENCE</scope>
    <source>
        <strain evidence="3">NBRC 16418</strain>
    </source>
</reference>
<organism evidence="3 4">
    <name type="scientific">Virgisporangium ochraceum</name>
    <dbReference type="NCBI Taxonomy" id="65505"/>
    <lineage>
        <taxon>Bacteria</taxon>
        <taxon>Bacillati</taxon>
        <taxon>Actinomycetota</taxon>
        <taxon>Actinomycetes</taxon>
        <taxon>Micromonosporales</taxon>
        <taxon>Micromonosporaceae</taxon>
        <taxon>Virgisporangium</taxon>
    </lineage>
</organism>
<evidence type="ECO:0000256" key="1">
    <source>
        <dbReference type="ARBA" id="ARBA00009199"/>
    </source>
</evidence>
<dbReference type="EMBL" id="BOPH01000094">
    <property type="protein sequence ID" value="GIJ71949.1"/>
    <property type="molecule type" value="Genomic_DNA"/>
</dbReference>
<dbReference type="InterPro" id="IPR020556">
    <property type="entry name" value="Amidase_CS"/>
</dbReference>